<feature type="transmembrane region" description="Helical" evidence="1">
    <location>
        <begin position="29"/>
        <end position="47"/>
    </location>
</feature>
<accession>A0ABP1PLU2</accession>
<feature type="transmembrane region" description="Helical" evidence="1">
    <location>
        <begin position="130"/>
        <end position="149"/>
    </location>
</feature>
<evidence type="ECO:0000313" key="2">
    <source>
        <dbReference type="EMBL" id="CAL8070546.1"/>
    </source>
</evidence>
<protein>
    <submittedName>
        <fullName evidence="2">Uncharacterized protein</fullName>
    </submittedName>
</protein>
<organism evidence="2 3">
    <name type="scientific">Orchesella dallaii</name>
    <dbReference type="NCBI Taxonomy" id="48710"/>
    <lineage>
        <taxon>Eukaryota</taxon>
        <taxon>Metazoa</taxon>
        <taxon>Ecdysozoa</taxon>
        <taxon>Arthropoda</taxon>
        <taxon>Hexapoda</taxon>
        <taxon>Collembola</taxon>
        <taxon>Entomobryomorpha</taxon>
        <taxon>Entomobryoidea</taxon>
        <taxon>Orchesellidae</taxon>
        <taxon>Orchesellinae</taxon>
        <taxon>Orchesella</taxon>
    </lineage>
</organism>
<sequence>MAVTTKYPNTANCTARPARFLLYAKLETVFLACCLCVNILLVVTTVLSSKPVTASKDQPSNVVMFAIKIKPQLRTRMGYLSLLWILNTIYFLINLPHLYCALKRVSKRVENGWIFHIPASLGSDFRFQTLFFIFILISGAVATKAACYASIRGTPEDVSHFFVASFLFAALFGTTSPFLLQNIRRIHENMNLN</sequence>
<evidence type="ECO:0000313" key="3">
    <source>
        <dbReference type="Proteomes" id="UP001642540"/>
    </source>
</evidence>
<keyword evidence="1" id="KW-0812">Transmembrane</keyword>
<keyword evidence="1" id="KW-0472">Membrane</keyword>
<proteinExistence type="predicted"/>
<dbReference type="EMBL" id="CAXLJM020000004">
    <property type="protein sequence ID" value="CAL8070546.1"/>
    <property type="molecule type" value="Genomic_DNA"/>
</dbReference>
<keyword evidence="1" id="KW-1133">Transmembrane helix</keyword>
<evidence type="ECO:0000256" key="1">
    <source>
        <dbReference type="SAM" id="Phobius"/>
    </source>
</evidence>
<comment type="caution">
    <text evidence="2">The sequence shown here is derived from an EMBL/GenBank/DDBJ whole genome shotgun (WGS) entry which is preliminary data.</text>
</comment>
<feature type="transmembrane region" description="Helical" evidence="1">
    <location>
        <begin position="161"/>
        <end position="180"/>
    </location>
</feature>
<name>A0ABP1PLU2_9HEXA</name>
<reference evidence="2 3" key="1">
    <citation type="submission" date="2024-08" db="EMBL/GenBank/DDBJ databases">
        <authorList>
            <person name="Cucini C."/>
            <person name="Frati F."/>
        </authorList>
    </citation>
    <scope>NUCLEOTIDE SEQUENCE [LARGE SCALE GENOMIC DNA]</scope>
</reference>
<gene>
    <name evidence="2" type="ORF">ODALV1_LOCUS1294</name>
</gene>
<feature type="transmembrane region" description="Helical" evidence="1">
    <location>
        <begin position="77"/>
        <end position="99"/>
    </location>
</feature>
<keyword evidence="3" id="KW-1185">Reference proteome</keyword>
<dbReference type="Proteomes" id="UP001642540">
    <property type="component" value="Unassembled WGS sequence"/>
</dbReference>